<dbReference type="EMBL" id="KV878212">
    <property type="protein sequence ID" value="OJJ35466.1"/>
    <property type="molecule type" value="Genomic_DNA"/>
</dbReference>
<accession>A0A1L9RKK5</accession>
<gene>
    <name evidence="1" type="ORF">ASPWEDRAFT_28098</name>
</gene>
<protein>
    <submittedName>
        <fullName evidence="1">Uncharacterized protein</fullName>
    </submittedName>
</protein>
<dbReference type="GeneID" id="63748937"/>
<organism evidence="1 2">
    <name type="scientific">Aspergillus wentii DTO 134E9</name>
    <dbReference type="NCBI Taxonomy" id="1073089"/>
    <lineage>
        <taxon>Eukaryota</taxon>
        <taxon>Fungi</taxon>
        <taxon>Dikarya</taxon>
        <taxon>Ascomycota</taxon>
        <taxon>Pezizomycotina</taxon>
        <taxon>Eurotiomycetes</taxon>
        <taxon>Eurotiomycetidae</taxon>
        <taxon>Eurotiales</taxon>
        <taxon>Aspergillaceae</taxon>
        <taxon>Aspergillus</taxon>
        <taxon>Aspergillus subgen. Cremei</taxon>
    </lineage>
</organism>
<proteinExistence type="predicted"/>
<dbReference type="AlphaFoldDB" id="A0A1L9RKK5"/>
<sequence length="135" mass="15452">MNKEARPPTEVCMFDLGSDWCEALSWLCDVLPDDQPAGSIWGSCIEMVAKAWGESLGNITRLRVLNDVRAKNSLRWPKRNQWKGMPLPTMTPPKQQWKIIPVGAGRMHVMAVRNHPVWVETRLVVWQDVAWLMMG</sequence>
<evidence type="ECO:0000313" key="2">
    <source>
        <dbReference type="Proteomes" id="UP000184383"/>
    </source>
</evidence>
<keyword evidence="2" id="KW-1185">Reference proteome</keyword>
<dbReference type="VEuPathDB" id="FungiDB:ASPWEDRAFT_28098"/>
<reference evidence="2" key="1">
    <citation type="journal article" date="2017" name="Genome Biol.">
        <title>Comparative genomics reveals high biological diversity and specific adaptations in the industrially and medically important fungal genus Aspergillus.</title>
        <authorList>
            <person name="de Vries R.P."/>
            <person name="Riley R."/>
            <person name="Wiebenga A."/>
            <person name="Aguilar-Osorio G."/>
            <person name="Amillis S."/>
            <person name="Uchima C.A."/>
            <person name="Anderluh G."/>
            <person name="Asadollahi M."/>
            <person name="Askin M."/>
            <person name="Barry K."/>
            <person name="Battaglia E."/>
            <person name="Bayram O."/>
            <person name="Benocci T."/>
            <person name="Braus-Stromeyer S.A."/>
            <person name="Caldana C."/>
            <person name="Canovas D."/>
            <person name="Cerqueira G.C."/>
            <person name="Chen F."/>
            <person name="Chen W."/>
            <person name="Choi C."/>
            <person name="Clum A."/>
            <person name="Dos Santos R.A."/>
            <person name="Damasio A.R."/>
            <person name="Diallinas G."/>
            <person name="Emri T."/>
            <person name="Fekete E."/>
            <person name="Flipphi M."/>
            <person name="Freyberg S."/>
            <person name="Gallo A."/>
            <person name="Gournas C."/>
            <person name="Habgood R."/>
            <person name="Hainaut M."/>
            <person name="Harispe M.L."/>
            <person name="Henrissat B."/>
            <person name="Hilden K.S."/>
            <person name="Hope R."/>
            <person name="Hossain A."/>
            <person name="Karabika E."/>
            <person name="Karaffa L."/>
            <person name="Karanyi Z."/>
            <person name="Krasevec N."/>
            <person name="Kuo A."/>
            <person name="Kusch H."/>
            <person name="LaButti K."/>
            <person name="Lagendijk E.L."/>
            <person name="Lapidus A."/>
            <person name="Levasseur A."/>
            <person name="Lindquist E."/>
            <person name="Lipzen A."/>
            <person name="Logrieco A.F."/>
            <person name="MacCabe A."/>
            <person name="Maekelae M.R."/>
            <person name="Malavazi I."/>
            <person name="Melin P."/>
            <person name="Meyer V."/>
            <person name="Mielnichuk N."/>
            <person name="Miskei M."/>
            <person name="Molnar A.P."/>
            <person name="Mule G."/>
            <person name="Ngan C.Y."/>
            <person name="Orejas M."/>
            <person name="Orosz E."/>
            <person name="Ouedraogo J.P."/>
            <person name="Overkamp K.M."/>
            <person name="Park H.-S."/>
            <person name="Perrone G."/>
            <person name="Piumi F."/>
            <person name="Punt P.J."/>
            <person name="Ram A.F."/>
            <person name="Ramon A."/>
            <person name="Rauscher S."/>
            <person name="Record E."/>
            <person name="Riano-Pachon D.M."/>
            <person name="Robert V."/>
            <person name="Roehrig J."/>
            <person name="Ruller R."/>
            <person name="Salamov A."/>
            <person name="Salih N.S."/>
            <person name="Samson R.A."/>
            <person name="Sandor E."/>
            <person name="Sanguinetti M."/>
            <person name="Schuetze T."/>
            <person name="Sepcic K."/>
            <person name="Shelest E."/>
            <person name="Sherlock G."/>
            <person name="Sophianopoulou V."/>
            <person name="Squina F.M."/>
            <person name="Sun H."/>
            <person name="Susca A."/>
            <person name="Todd R.B."/>
            <person name="Tsang A."/>
            <person name="Unkles S.E."/>
            <person name="van de Wiele N."/>
            <person name="van Rossen-Uffink D."/>
            <person name="Oliveira J.V."/>
            <person name="Vesth T.C."/>
            <person name="Visser J."/>
            <person name="Yu J.-H."/>
            <person name="Zhou M."/>
            <person name="Andersen M.R."/>
            <person name="Archer D.B."/>
            <person name="Baker S.E."/>
            <person name="Benoit I."/>
            <person name="Brakhage A.A."/>
            <person name="Braus G.H."/>
            <person name="Fischer R."/>
            <person name="Frisvad J.C."/>
            <person name="Goldman G.H."/>
            <person name="Houbraken J."/>
            <person name="Oakley B."/>
            <person name="Pocsi I."/>
            <person name="Scazzocchio C."/>
            <person name="Seiboth B."/>
            <person name="vanKuyk P.A."/>
            <person name="Wortman J."/>
            <person name="Dyer P.S."/>
            <person name="Grigoriev I.V."/>
        </authorList>
    </citation>
    <scope>NUCLEOTIDE SEQUENCE [LARGE SCALE GENOMIC DNA]</scope>
    <source>
        <strain evidence="2">DTO 134E9</strain>
    </source>
</reference>
<dbReference type="RefSeq" id="XP_040689142.1">
    <property type="nucleotide sequence ID" value="XM_040833089.1"/>
</dbReference>
<evidence type="ECO:0000313" key="1">
    <source>
        <dbReference type="EMBL" id="OJJ35466.1"/>
    </source>
</evidence>
<name>A0A1L9RKK5_ASPWE</name>
<dbReference type="Proteomes" id="UP000184383">
    <property type="component" value="Unassembled WGS sequence"/>
</dbReference>